<reference evidence="1" key="2">
    <citation type="journal article" date="2008" name="Insect Biochem. Mol. Biol.">
        <title>An insight into the sialome of the soft tick, Ornithodorus parkeri.</title>
        <authorList>
            <person name="Francischetti I.M."/>
            <person name="Mans B.J."/>
            <person name="Meng Z."/>
            <person name="Gudderra N."/>
            <person name="Veenstra T.D."/>
            <person name="Pham V.M."/>
            <person name="Ribeiro J.M."/>
        </authorList>
    </citation>
    <scope>NUCLEOTIDE SEQUENCE</scope>
    <source>
        <tissue evidence="1">Salivary gland</tissue>
    </source>
</reference>
<evidence type="ECO:0000313" key="1">
    <source>
        <dbReference type="EMBL" id="ABR23422.1"/>
    </source>
</evidence>
<dbReference type="EMBL" id="EF633905">
    <property type="protein sequence ID" value="ABR23422.1"/>
    <property type="molecule type" value="mRNA"/>
</dbReference>
<proteinExistence type="evidence at transcript level"/>
<protein>
    <submittedName>
        <fullName evidence="1">Uncharacterized protein</fullName>
    </submittedName>
</protein>
<accession>A6N9T9</accession>
<organism evidence="1">
    <name type="scientific">Ornithodoros parkeri</name>
    <name type="common">Soft tick</name>
    <name type="synonym">Argasid tick</name>
    <dbReference type="NCBI Taxonomy" id="140564"/>
    <lineage>
        <taxon>Eukaryota</taxon>
        <taxon>Metazoa</taxon>
        <taxon>Ecdysozoa</taxon>
        <taxon>Arthropoda</taxon>
        <taxon>Chelicerata</taxon>
        <taxon>Arachnida</taxon>
        <taxon>Acari</taxon>
        <taxon>Parasitiformes</taxon>
        <taxon>Ixodida</taxon>
        <taxon>Ixodoidea</taxon>
        <taxon>Argasidae</taxon>
        <taxon>Ornithodorinae</taxon>
        <taxon>Ornithodoros</taxon>
    </lineage>
</organism>
<name>A6N9T9_ORNPR</name>
<reference evidence="1" key="1">
    <citation type="submission" date="2007-05" db="EMBL/GenBank/DDBJ databases">
        <authorList>
            <person name="Douchkov D."/>
            <person name="Schweizer P."/>
        </authorList>
    </citation>
    <scope>NUCLEOTIDE SEQUENCE</scope>
    <source>
        <tissue evidence="1">Salivary gland</tissue>
    </source>
</reference>
<dbReference type="AlphaFoldDB" id="A6N9T9"/>
<sequence>MVDKTFLSCSYMCALKKSTSCYNYETKGSPCFIFGVHTRNGACLNGKCIPVLEAMKHFTKNTTAPKRTPDCEPGHDYLYDLYGPFDCKYYCKEDGRPANRIDGTVCQRPNTAKKGTCDRYGYCVTHG</sequence>